<comment type="caution">
    <text evidence="2">The sequence shown here is derived from an EMBL/GenBank/DDBJ whole genome shotgun (WGS) entry which is preliminary data.</text>
</comment>
<name>A0A267EEN8_9PLAT</name>
<dbReference type="STRING" id="282301.A0A267EEN8"/>
<keyword evidence="3" id="KW-1185">Reference proteome</keyword>
<dbReference type="OrthoDB" id="542946at2759"/>
<evidence type="ECO:0000313" key="2">
    <source>
        <dbReference type="EMBL" id="PAA59374.1"/>
    </source>
</evidence>
<evidence type="ECO:0000256" key="1">
    <source>
        <dbReference type="SAM" id="MobiDB-lite"/>
    </source>
</evidence>
<gene>
    <name evidence="2" type="ORF">BOX15_Mlig004104g1</name>
</gene>
<feature type="non-terminal residue" evidence="2">
    <location>
        <position position="1"/>
    </location>
</feature>
<evidence type="ECO:0000313" key="3">
    <source>
        <dbReference type="Proteomes" id="UP000215902"/>
    </source>
</evidence>
<accession>A0A267EEN8</accession>
<sequence length="1233" mass="143406">ARCVQIRFKAIEKAPETVSLFYCGSWHRRVSNTFLWNMSKAAGRKRGSAAAAATTEQEKPPAPPPLLPNQADGNIDAERRLFERIYGIVALDPIPRPPRDHHLGETINEFQKYLNETRIEKTFLGLLRILLKKKMLPYNPYPLFLTNLYRFSEGRYLLSTPASEILPSFRMETEDTRIDYVYKSRHSSHIWGLPYLVQCCSPNDMKLYEWLGRDVVPPPSTTRSADTNYVIQPCVAMIGPAVFQGSFYQYVPIIQFRVEYRIMGPDMTHAIEVFINIVIKDLNHTEKESDHILLGVSLPVDPETEPMRYSSKFWQVDEINTRGDAFWDSMVEAVTNKKYVVAELVFRVDPKMGVYKRGRKQYSFNFVQRSYRNQDAEQLTPFSEMMEACLFEGIFMDHMHADSYISTFCPREELVDRDKNYRQEPPAPFIRKSLLRRGVKVEKDTHTDDRIRIDGFLIKGPIDFSPDSRKVIDPVRIAWERHIARSHFVPEAFDVVHHMILLMLLDRKSVSDEHFIQVHRFLRSSAARMHSLMMQNQFIREIIENFDRAEESQIVQRQFMEYRHGIKDLLDSVYRECSSEMITCGRAIETRLYDMSHSVEGKGSNIILSPKSVLDLRFINHYCYPIFLRLVEVMLPQVPLITAFVDKLRKAYPEEVLRFEDAMPNPNVEYGYEEPLISKQHHQFIDTELAEAECNESKEIVKETVLMQYLLDTRVDEVWEGFMMDILSSNTFPQNPYPRLITDFRRAALKMSLCYDTDEKIVKDLYHSEPQLLDSTTFVYQMPGSDAYGYKSSLYAIDTAAYFALSSFLFPLVHENFTEKRGVYRASVCTCTVGEVSTYGRLDPYLRQVQMADHVYIKGPVRCSREGMELFTHILTEYAMQLDREQDFVVMGIFLGSLSKRWSVKEINERKATFITEIERVLILKENIFLKLYAQYDWRYICVTKYFRYRYVSFDKTEYVKFFDEIPTEPYQSIFFDQEKAAFHFKRGGAHECCDPFIGPAIRQSMLYADAQIADCHRRQDFFGVHRWLLLKSLASKGENNVAEGWRMMHSTASELNFLNCINKALQDLILYVLSDMTFAQTKDDEEPVDLYQYGIDEALFASTYAGYYHKLMEVLSNPLSFAPSSMSDFLRRKLNFISVQSYRGNCVLKIESQSIRVLEEVRQATMSVENAVAADMHQCCPEARESVAKILAQTAQKRPSAEERSDATVAVQVPKATAADHQNEWHQDLYNF</sequence>
<dbReference type="EMBL" id="NIVC01002271">
    <property type="protein sequence ID" value="PAA59374.1"/>
    <property type="molecule type" value="Genomic_DNA"/>
</dbReference>
<reference evidence="2 3" key="1">
    <citation type="submission" date="2017-06" db="EMBL/GenBank/DDBJ databases">
        <title>A platform for efficient transgenesis in Macrostomum lignano, a flatworm model organism for stem cell research.</title>
        <authorList>
            <person name="Berezikov E."/>
        </authorList>
    </citation>
    <scope>NUCLEOTIDE SEQUENCE [LARGE SCALE GENOMIC DNA]</scope>
    <source>
        <strain evidence="2">DV1</strain>
        <tissue evidence="2">Whole organism</tissue>
    </source>
</reference>
<organism evidence="2 3">
    <name type="scientific">Macrostomum lignano</name>
    <dbReference type="NCBI Taxonomy" id="282301"/>
    <lineage>
        <taxon>Eukaryota</taxon>
        <taxon>Metazoa</taxon>
        <taxon>Spiralia</taxon>
        <taxon>Lophotrochozoa</taxon>
        <taxon>Platyhelminthes</taxon>
        <taxon>Rhabditophora</taxon>
        <taxon>Macrostomorpha</taxon>
        <taxon>Macrostomida</taxon>
        <taxon>Macrostomidae</taxon>
        <taxon>Macrostomum</taxon>
    </lineage>
</organism>
<protein>
    <submittedName>
        <fullName evidence="2">Uncharacterized protein</fullName>
    </submittedName>
</protein>
<feature type="region of interest" description="Disordered" evidence="1">
    <location>
        <begin position="46"/>
        <end position="71"/>
    </location>
</feature>
<dbReference type="AlphaFoldDB" id="A0A267EEN8"/>
<dbReference type="Proteomes" id="UP000215902">
    <property type="component" value="Unassembled WGS sequence"/>
</dbReference>
<proteinExistence type="predicted"/>